<gene>
    <name evidence="2" type="ORF">K933_12463</name>
</gene>
<reference evidence="2 3" key="1">
    <citation type="journal article" date="2013" name="Genome Announc.">
        <title>Draft Genome Sequence of 'Candidatus Halobonum tyrrellensis' Strain G22, Isolated from the Hypersaline Waters of Lake Tyrrell, Australia.</title>
        <authorList>
            <person name="Ugalde J.A."/>
            <person name="Narasingarao P."/>
            <person name="Kuo S."/>
            <person name="Podell S."/>
            <person name="Allen E.E."/>
        </authorList>
    </citation>
    <scope>NUCLEOTIDE SEQUENCE [LARGE SCALE GENOMIC DNA]</scope>
    <source>
        <strain evidence="2 3">G22</strain>
    </source>
</reference>
<comment type="caution">
    <text evidence="2">The sequence shown here is derived from an EMBL/GenBank/DDBJ whole genome shotgun (WGS) entry which is preliminary data.</text>
</comment>
<evidence type="ECO:0000313" key="3">
    <source>
        <dbReference type="Proteomes" id="UP000017840"/>
    </source>
</evidence>
<protein>
    <submittedName>
        <fullName evidence="2">Uncharacterized protein</fullName>
    </submittedName>
</protein>
<name>V4HCH2_9EURY</name>
<sequence length="62" mass="6862">MVAGRCYVTADLVAEFSSHDPPRQTIRNRLDSLAEAGRIVRRKHENGAVTYQRPAPDGGEPQ</sequence>
<proteinExistence type="predicted"/>
<feature type="region of interest" description="Disordered" evidence="1">
    <location>
        <begin position="43"/>
        <end position="62"/>
    </location>
</feature>
<evidence type="ECO:0000256" key="1">
    <source>
        <dbReference type="SAM" id="MobiDB-lite"/>
    </source>
</evidence>
<keyword evidence="3" id="KW-1185">Reference proteome</keyword>
<dbReference type="Proteomes" id="UP000017840">
    <property type="component" value="Unassembled WGS sequence"/>
</dbReference>
<accession>V4HCH2</accession>
<evidence type="ECO:0000313" key="2">
    <source>
        <dbReference type="EMBL" id="ESP87758.1"/>
    </source>
</evidence>
<organism evidence="2 3">
    <name type="scientific">Candidatus Halobonum tyrrellensis G22</name>
    <dbReference type="NCBI Taxonomy" id="1324957"/>
    <lineage>
        <taxon>Archaea</taxon>
        <taxon>Methanobacteriati</taxon>
        <taxon>Methanobacteriota</taxon>
        <taxon>Stenosarchaea group</taxon>
        <taxon>Halobacteria</taxon>
        <taxon>Halobacteriales</taxon>
        <taxon>Haloferacaceae</taxon>
        <taxon>Candidatus Halobonum</taxon>
    </lineage>
</organism>
<dbReference type="AlphaFoldDB" id="V4HCH2"/>
<dbReference type="EMBL" id="ASGZ01000046">
    <property type="protein sequence ID" value="ESP87758.1"/>
    <property type="molecule type" value="Genomic_DNA"/>
</dbReference>